<keyword evidence="5" id="KW-1185">Reference proteome</keyword>
<feature type="region of interest" description="Disordered" evidence="1">
    <location>
        <begin position="111"/>
        <end position="130"/>
    </location>
</feature>
<sequence length="212" mass="21817">MAQKPIFSRTAQTSLAVLALAALTCGTTAAVAQEFYIAQILPIANNYCPRNTIEASGQLLPINQNQALFALLGANYGGDGRVTFALPDMRGREIIHLGQGPGLPQYGLGQRGGSSTVTLTQSNMPQHSHQATATLNASGAAASSATPTGNSLAMSASPLLIYDTTAPTGSLNADSLSVSMANAGSGQAFQHQSPSLAIRWCIVTAGVFPSRN</sequence>
<evidence type="ECO:0000259" key="3">
    <source>
        <dbReference type="Pfam" id="PF07484"/>
    </source>
</evidence>
<dbReference type="SUPFAM" id="SSF88874">
    <property type="entry name" value="Receptor-binding domain of short tail fibre protein gp12"/>
    <property type="match status" value="1"/>
</dbReference>
<dbReference type="Pfam" id="PF07484">
    <property type="entry name" value="Collar"/>
    <property type="match status" value="1"/>
</dbReference>
<dbReference type="RefSeq" id="WP_163460727.1">
    <property type="nucleotide sequence ID" value="NZ_JAAAMG010000001.1"/>
</dbReference>
<dbReference type="Proteomes" id="UP000469011">
    <property type="component" value="Unassembled WGS sequence"/>
</dbReference>
<gene>
    <name evidence="4" type="ORF">GTK09_01620</name>
</gene>
<dbReference type="Gene3D" id="3.90.1340.10">
    <property type="entry name" value="Phage tail collar domain"/>
    <property type="match status" value="1"/>
</dbReference>
<evidence type="ECO:0000256" key="2">
    <source>
        <dbReference type="SAM" id="SignalP"/>
    </source>
</evidence>
<organism evidence="4 5">
    <name type="scientific">Jiella pacifica</name>
    <dbReference type="NCBI Taxonomy" id="2696469"/>
    <lineage>
        <taxon>Bacteria</taxon>
        <taxon>Pseudomonadati</taxon>
        <taxon>Pseudomonadota</taxon>
        <taxon>Alphaproteobacteria</taxon>
        <taxon>Hyphomicrobiales</taxon>
        <taxon>Aurantimonadaceae</taxon>
        <taxon>Jiella</taxon>
    </lineage>
</organism>
<proteinExistence type="predicted"/>
<feature type="domain" description="Phage tail collar" evidence="3">
    <location>
        <begin position="39"/>
        <end position="93"/>
    </location>
</feature>
<protein>
    <submittedName>
        <fullName evidence="4">Phage tail protein</fullName>
    </submittedName>
</protein>
<feature type="signal peptide" evidence="2">
    <location>
        <begin position="1"/>
        <end position="32"/>
    </location>
</feature>
<keyword evidence="2" id="KW-0732">Signal</keyword>
<feature type="compositionally biased region" description="Polar residues" evidence="1">
    <location>
        <begin position="114"/>
        <end position="130"/>
    </location>
</feature>
<evidence type="ECO:0000313" key="5">
    <source>
        <dbReference type="Proteomes" id="UP000469011"/>
    </source>
</evidence>
<dbReference type="EMBL" id="JAAAMG010000001">
    <property type="protein sequence ID" value="NDW03114.1"/>
    <property type="molecule type" value="Genomic_DNA"/>
</dbReference>
<reference evidence="4 5" key="1">
    <citation type="submission" date="2020-01" db="EMBL/GenBank/DDBJ databases">
        <title>Jiella pacifica sp. nov.</title>
        <authorList>
            <person name="Xue Z."/>
            <person name="Zhu S."/>
            <person name="Chen J."/>
            <person name="Yang J."/>
        </authorList>
    </citation>
    <scope>NUCLEOTIDE SEQUENCE [LARGE SCALE GENOMIC DNA]</scope>
    <source>
        <strain evidence="4 5">40Bstr34</strain>
    </source>
</reference>
<evidence type="ECO:0000313" key="4">
    <source>
        <dbReference type="EMBL" id="NDW03114.1"/>
    </source>
</evidence>
<name>A0A6N9SVS7_9HYPH</name>
<dbReference type="AlphaFoldDB" id="A0A6N9SVS7"/>
<evidence type="ECO:0000256" key="1">
    <source>
        <dbReference type="SAM" id="MobiDB-lite"/>
    </source>
</evidence>
<feature type="chain" id="PRO_5027085721" evidence="2">
    <location>
        <begin position="33"/>
        <end position="212"/>
    </location>
</feature>
<accession>A0A6N9SVS7</accession>
<dbReference type="InterPro" id="IPR011083">
    <property type="entry name" value="Phage_tail_collar_dom"/>
</dbReference>
<comment type="caution">
    <text evidence="4">The sequence shown here is derived from an EMBL/GenBank/DDBJ whole genome shotgun (WGS) entry which is preliminary data.</text>
</comment>
<dbReference type="InterPro" id="IPR037053">
    <property type="entry name" value="Phage_tail_collar_dom_sf"/>
</dbReference>